<evidence type="ECO:0000313" key="9">
    <source>
        <dbReference type="Proteomes" id="UP001222325"/>
    </source>
</evidence>
<keyword evidence="3 7" id="KW-1133">Transmembrane helix</keyword>
<gene>
    <name evidence="8" type="ORF">B0H15DRAFT_406992</name>
</gene>
<dbReference type="Proteomes" id="UP001222325">
    <property type="component" value="Unassembled WGS sequence"/>
</dbReference>
<evidence type="ECO:0000256" key="7">
    <source>
        <dbReference type="SAM" id="Phobius"/>
    </source>
</evidence>
<comment type="subcellular location">
    <subcellularLocation>
        <location evidence="1">Membrane</location>
        <topology evidence="1">Single-pass membrane protein</topology>
    </subcellularLocation>
</comment>
<keyword evidence="2 7" id="KW-0812">Transmembrane</keyword>
<protein>
    <submittedName>
        <fullName evidence="8">Uncharacterized protein</fullName>
    </submittedName>
</protein>
<dbReference type="InterPro" id="IPR051694">
    <property type="entry name" value="Immunoregulatory_rcpt-like"/>
</dbReference>
<evidence type="ECO:0000256" key="3">
    <source>
        <dbReference type="ARBA" id="ARBA00022989"/>
    </source>
</evidence>
<keyword evidence="4 7" id="KW-0472">Membrane</keyword>
<feature type="compositionally biased region" description="Basic and acidic residues" evidence="6">
    <location>
        <begin position="177"/>
        <end position="189"/>
    </location>
</feature>
<accession>A0AAD6UEY2</accession>
<keyword evidence="9" id="KW-1185">Reference proteome</keyword>
<dbReference type="GO" id="GO:0071944">
    <property type="term" value="C:cell periphery"/>
    <property type="evidence" value="ECO:0007669"/>
    <property type="project" value="UniProtKB-ARBA"/>
</dbReference>
<evidence type="ECO:0000256" key="6">
    <source>
        <dbReference type="SAM" id="MobiDB-lite"/>
    </source>
</evidence>
<feature type="transmembrane region" description="Helical" evidence="7">
    <location>
        <begin position="121"/>
        <end position="145"/>
    </location>
</feature>
<organism evidence="8 9">
    <name type="scientific">Mycena belliarum</name>
    <dbReference type="NCBI Taxonomy" id="1033014"/>
    <lineage>
        <taxon>Eukaryota</taxon>
        <taxon>Fungi</taxon>
        <taxon>Dikarya</taxon>
        <taxon>Basidiomycota</taxon>
        <taxon>Agaricomycotina</taxon>
        <taxon>Agaricomycetes</taxon>
        <taxon>Agaricomycetidae</taxon>
        <taxon>Agaricales</taxon>
        <taxon>Marasmiineae</taxon>
        <taxon>Mycenaceae</taxon>
        <taxon>Mycena</taxon>
    </lineage>
</organism>
<dbReference type="GO" id="GO:0016020">
    <property type="term" value="C:membrane"/>
    <property type="evidence" value="ECO:0007669"/>
    <property type="project" value="UniProtKB-SubCell"/>
</dbReference>
<evidence type="ECO:0000256" key="5">
    <source>
        <dbReference type="SAM" id="Coils"/>
    </source>
</evidence>
<sequence>MNFTGTAIYVFFALPSHGSPQACGFRLDAENLGLFRFTSPSTQYNVLGYSNTSIPDGPHRFFIDVSTDQVVGFDYAVYTSNDPAPPAISSTSSLVTSTSSSPTAASSTAASTVSSKHSPPVAAIAGGAVGGIAFLVLVFVTLLVWRRRRKPRAKELLAAEAKPLSQPDETTRTSATPRRDSRHGPRDLEAGETLLNTAGEETGEVAQLRAEVQRLRAERPDASTSSLVASTVQRSLSTMKREQTQAVQDQTGYRFSGEALVHTDSGLRLTPGRVVEELPPRYAPD</sequence>
<reference evidence="8" key="1">
    <citation type="submission" date="2023-03" db="EMBL/GenBank/DDBJ databases">
        <title>Massive genome expansion in bonnet fungi (Mycena s.s.) driven by repeated elements and novel gene families across ecological guilds.</title>
        <authorList>
            <consortium name="Lawrence Berkeley National Laboratory"/>
            <person name="Harder C.B."/>
            <person name="Miyauchi S."/>
            <person name="Viragh M."/>
            <person name="Kuo A."/>
            <person name="Thoen E."/>
            <person name="Andreopoulos B."/>
            <person name="Lu D."/>
            <person name="Skrede I."/>
            <person name="Drula E."/>
            <person name="Henrissat B."/>
            <person name="Morin E."/>
            <person name="Kohler A."/>
            <person name="Barry K."/>
            <person name="LaButti K."/>
            <person name="Morin E."/>
            <person name="Salamov A."/>
            <person name="Lipzen A."/>
            <person name="Mereny Z."/>
            <person name="Hegedus B."/>
            <person name="Baldrian P."/>
            <person name="Stursova M."/>
            <person name="Weitz H."/>
            <person name="Taylor A."/>
            <person name="Grigoriev I.V."/>
            <person name="Nagy L.G."/>
            <person name="Martin F."/>
            <person name="Kauserud H."/>
        </authorList>
    </citation>
    <scope>NUCLEOTIDE SEQUENCE</scope>
    <source>
        <strain evidence="8">CBHHK173m</strain>
    </source>
</reference>
<dbReference type="EMBL" id="JARJCN010000004">
    <property type="protein sequence ID" value="KAJ7101238.1"/>
    <property type="molecule type" value="Genomic_DNA"/>
</dbReference>
<feature type="compositionally biased region" description="Low complexity" evidence="6">
    <location>
        <begin position="89"/>
        <end position="118"/>
    </location>
</feature>
<comment type="caution">
    <text evidence="8">The sequence shown here is derived from an EMBL/GenBank/DDBJ whole genome shotgun (WGS) entry which is preliminary data.</text>
</comment>
<name>A0AAD6UEY2_9AGAR</name>
<dbReference type="PANTHER" id="PTHR15549:SF26">
    <property type="entry name" value="AXIAL BUDDING PATTERN PROTEIN 2-RELATED"/>
    <property type="match status" value="1"/>
</dbReference>
<dbReference type="AlphaFoldDB" id="A0AAD6UEY2"/>
<proteinExistence type="predicted"/>
<feature type="coiled-coil region" evidence="5">
    <location>
        <begin position="198"/>
        <end position="225"/>
    </location>
</feature>
<evidence type="ECO:0000256" key="1">
    <source>
        <dbReference type="ARBA" id="ARBA00004167"/>
    </source>
</evidence>
<dbReference type="PANTHER" id="PTHR15549">
    <property type="entry name" value="PAIRED IMMUNOGLOBULIN-LIKE TYPE 2 RECEPTOR"/>
    <property type="match status" value="1"/>
</dbReference>
<feature type="region of interest" description="Disordered" evidence="6">
    <location>
        <begin position="88"/>
        <end position="118"/>
    </location>
</feature>
<feature type="region of interest" description="Disordered" evidence="6">
    <location>
        <begin position="157"/>
        <end position="189"/>
    </location>
</feature>
<evidence type="ECO:0000256" key="4">
    <source>
        <dbReference type="ARBA" id="ARBA00023136"/>
    </source>
</evidence>
<keyword evidence="5" id="KW-0175">Coiled coil</keyword>
<evidence type="ECO:0000313" key="8">
    <source>
        <dbReference type="EMBL" id="KAJ7101238.1"/>
    </source>
</evidence>
<evidence type="ECO:0000256" key="2">
    <source>
        <dbReference type="ARBA" id="ARBA00022692"/>
    </source>
</evidence>